<organism evidence="2 3">
    <name type="scientific">Pseudooceanicola atlanticus</name>
    <dbReference type="NCBI Taxonomy" id="1461694"/>
    <lineage>
        <taxon>Bacteria</taxon>
        <taxon>Pseudomonadati</taxon>
        <taxon>Pseudomonadota</taxon>
        <taxon>Alphaproteobacteria</taxon>
        <taxon>Rhodobacterales</taxon>
        <taxon>Paracoccaceae</taxon>
        <taxon>Pseudooceanicola</taxon>
    </lineage>
</organism>
<keyword evidence="3" id="KW-1185">Reference proteome</keyword>
<evidence type="ECO:0000256" key="1">
    <source>
        <dbReference type="SAM" id="Phobius"/>
    </source>
</evidence>
<dbReference type="STRING" id="1461694.ATO9_03310"/>
<keyword evidence="1" id="KW-0812">Transmembrane</keyword>
<protein>
    <submittedName>
        <fullName evidence="2">Uncharacterized protein</fullName>
    </submittedName>
</protein>
<proteinExistence type="predicted"/>
<evidence type="ECO:0000313" key="3">
    <source>
        <dbReference type="Proteomes" id="UP000030004"/>
    </source>
</evidence>
<keyword evidence="1" id="KW-1133">Transmembrane helix</keyword>
<comment type="caution">
    <text evidence="2">The sequence shown here is derived from an EMBL/GenBank/DDBJ whole genome shotgun (WGS) entry which is preliminary data.</text>
</comment>
<sequence length="106" mass="12229">MSLTPRDRLRHLLDTEAAALRNEVASPSRLISNWAARALALAVLAWFLVEWQGSPPWLWIVWGLYAILSLGIALYLRTRHRRAPAVAYRRTSQRFRGTQAEKDPHR</sequence>
<dbReference type="RefSeq" id="WP_043744906.1">
    <property type="nucleotide sequence ID" value="NZ_CP051248.1"/>
</dbReference>
<dbReference type="EMBL" id="AQQX01000001">
    <property type="protein sequence ID" value="KGM50529.1"/>
    <property type="molecule type" value="Genomic_DNA"/>
</dbReference>
<keyword evidence="1" id="KW-0472">Membrane</keyword>
<dbReference type="AlphaFoldDB" id="A0A0A0EJG7"/>
<feature type="transmembrane region" description="Helical" evidence="1">
    <location>
        <begin position="57"/>
        <end position="76"/>
    </location>
</feature>
<feature type="transmembrane region" description="Helical" evidence="1">
    <location>
        <begin position="34"/>
        <end position="51"/>
    </location>
</feature>
<reference evidence="2 3" key="1">
    <citation type="journal article" date="2015" name="Antonie Van Leeuwenhoek">
        <title>Pseudooceanicola atlanticus gen. nov. sp. nov., isolated from surface seawater of the Atlantic Ocean and reclassification of Oceanicola batsensis, Oceanicola marinus, Oceanicola nitratireducens, Oceanicola nanhaiensis, Oceanicola antarcticus and Oceanicola flagellatus, as Pseudooceanicola batsensis comb. nov., Pseudooceanicola marinus comb. nov., Pseudooceanicola nitratireducens comb. nov., Pseudooceanicola nanhaiensis comb. nov., Pseudooceanicola antarcticus comb. nov., and Pseudooceanicola flagellatus comb. nov.</title>
        <authorList>
            <person name="Lai Q."/>
            <person name="Li G."/>
            <person name="Liu X."/>
            <person name="Du Y."/>
            <person name="Sun F."/>
            <person name="Shao Z."/>
        </authorList>
    </citation>
    <scope>NUCLEOTIDE SEQUENCE [LARGE SCALE GENOMIC DNA]</scope>
    <source>
        <strain evidence="2 3">22II-s11g</strain>
    </source>
</reference>
<dbReference type="Proteomes" id="UP000030004">
    <property type="component" value="Unassembled WGS sequence"/>
</dbReference>
<gene>
    <name evidence="2" type="ORF">ATO9_03310</name>
</gene>
<accession>A0A0A0EJG7</accession>
<evidence type="ECO:0000313" key="2">
    <source>
        <dbReference type="EMBL" id="KGM50529.1"/>
    </source>
</evidence>
<name>A0A0A0EJG7_9RHOB</name>